<accession>A0A2U1ZRY5</accession>
<dbReference type="EMBL" id="PYHR01000002">
    <property type="protein sequence ID" value="PWD49749.1"/>
    <property type="molecule type" value="Genomic_DNA"/>
</dbReference>
<dbReference type="OrthoDB" id="5184241at2"/>
<organism evidence="1 2">
    <name type="scientific">Serinibacter arcticus</name>
    <dbReference type="NCBI Taxonomy" id="1655435"/>
    <lineage>
        <taxon>Bacteria</taxon>
        <taxon>Bacillati</taxon>
        <taxon>Actinomycetota</taxon>
        <taxon>Actinomycetes</taxon>
        <taxon>Micrococcales</taxon>
        <taxon>Beutenbergiaceae</taxon>
        <taxon>Serinibacter</taxon>
    </lineage>
</organism>
<dbReference type="RefSeq" id="WP_109228132.1">
    <property type="nucleotide sequence ID" value="NZ_PYHR01000002.1"/>
</dbReference>
<dbReference type="Proteomes" id="UP000245166">
    <property type="component" value="Unassembled WGS sequence"/>
</dbReference>
<keyword evidence="2" id="KW-1185">Reference proteome</keyword>
<evidence type="ECO:0000313" key="2">
    <source>
        <dbReference type="Proteomes" id="UP000245166"/>
    </source>
</evidence>
<protein>
    <recommendedName>
        <fullName evidence="3">SatD family (SatD)</fullName>
    </recommendedName>
</protein>
<reference evidence="1 2" key="1">
    <citation type="submission" date="2018-03" db="EMBL/GenBank/DDBJ databases">
        <title>Genome assembly of novel Miniimonas species PCH200.</title>
        <authorList>
            <person name="Thakur V."/>
            <person name="Kumar V."/>
            <person name="Singh D."/>
        </authorList>
    </citation>
    <scope>NUCLEOTIDE SEQUENCE [LARGE SCALE GENOMIC DNA]</scope>
    <source>
        <strain evidence="1 2">PCH200</strain>
    </source>
</reference>
<dbReference type="AlphaFoldDB" id="A0A2U1ZRY5"/>
<sequence>MFVLTIDQRASRSNPDHVPELLEDLTARLEDDVVLLPFVRTVGDEVQGVLSDPVAVVDLVLHLARTGGWSVGVGAGAGELASAADGGAPASSGAAFVHARTAVERAKGRTVANDLAVHADDAVAAARAEAVLQLLASVVRRRTATQWRALDLLERPGATGVEVAAALGVTPQNVSKLGRDALWQEEQDARAVAAHLLLAADPAWGGPRRPSLRGVVGGG</sequence>
<gene>
    <name evidence="1" type="ORF">C8046_02565</name>
</gene>
<proteinExistence type="predicted"/>
<name>A0A2U1ZRY5_9MICO</name>
<evidence type="ECO:0000313" key="1">
    <source>
        <dbReference type="EMBL" id="PWD49749.1"/>
    </source>
</evidence>
<comment type="caution">
    <text evidence="1">The sequence shown here is derived from an EMBL/GenBank/DDBJ whole genome shotgun (WGS) entry which is preliminary data.</text>
</comment>
<evidence type="ECO:0008006" key="3">
    <source>
        <dbReference type="Google" id="ProtNLM"/>
    </source>
</evidence>